<evidence type="ECO:0000313" key="16">
    <source>
        <dbReference type="Proteomes" id="UP001293593"/>
    </source>
</evidence>
<evidence type="ECO:0000256" key="10">
    <source>
        <dbReference type="ARBA" id="ARBA00023033"/>
    </source>
</evidence>
<evidence type="ECO:0000256" key="6">
    <source>
        <dbReference type="ARBA" id="ARBA00022723"/>
    </source>
</evidence>
<keyword evidence="4 12" id="KW-0349">Heme</keyword>
<reference evidence="15" key="1">
    <citation type="submission" date="2023-10" db="EMBL/GenBank/DDBJ databases">
        <title>Chromosome-level genome of the transformable northern wattle, Acacia crassicarpa.</title>
        <authorList>
            <person name="Massaro I."/>
            <person name="Sinha N.R."/>
            <person name="Poethig S."/>
            <person name="Leichty A.R."/>
        </authorList>
    </citation>
    <scope>NUCLEOTIDE SEQUENCE</scope>
    <source>
        <strain evidence="15">Acra3RX</strain>
        <tissue evidence="15">Leaf</tissue>
    </source>
</reference>
<dbReference type="EMBL" id="JAWXYG010000002">
    <property type="protein sequence ID" value="KAK4281838.1"/>
    <property type="molecule type" value="Genomic_DNA"/>
</dbReference>
<dbReference type="Proteomes" id="UP001293593">
    <property type="component" value="Unassembled WGS sequence"/>
</dbReference>
<dbReference type="CDD" id="cd20655">
    <property type="entry name" value="CYP93"/>
    <property type="match status" value="1"/>
</dbReference>
<accession>A0AAE1TE85</accession>
<evidence type="ECO:0000256" key="4">
    <source>
        <dbReference type="ARBA" id="ARBA00022617"/>
    </source>
</evidence>
<keyword evidence="9 12" id="KW-0408">Iron</keyword>
<evidence type="ECO:0000256" key="13">
    <source>
        <dbReference type="RuleBase" id="RU000461"/>
    </source>
</evidence>
<dbReference type="Gene3D" id="1.10.630.10">
    <property type="entry name" value="Cytochrome P450"/>
    <property type="match status" value="1"/>
</dbReference>
<proteinExistence type="inferred from homology"/>
<dbReference type="AlphaFoldDB" id="A0AAE1TE85"/>
<dbReference type="PANTHER" id="PTHR24298">
    <property type="entry name" value="FLAVONOID 3'-MONOOXYGENASE-RELATED"/>
    <property type="match status" value="1"/>
</dbReference>
<dbReference type="PRINTS" id="PR00385">
    <property type="entry name" value="P450"/>
</dbReference>
<evidence type="ECO:0000256" key="11">
    <source>
        <dbReference type="ARBA" id="ARBA00023136"/>
    </source>
</evidence>
<dbReference type="Pfam" id="PF00067">
    <property type="entry name" value="p450"/>
    <property type="match status" value="1"/>
</dbReference>
<dbReference type="InterPro" id="IPR036396">
    <property type="entry name" value="Cyt_P450_sf"/>
</dbReference>
<comment type="caution">
    <text evidence="15">The sequence shown here is derived from an EMBL/GenBank/DDBJ whole genome shotgun (WGS) entry which is preliminary data.</text>
</comment>
<evidence type="ECO:0000256" key="5">
    <source>
        <dbReference type="ARBA" id="ARBA00022692"/>
    </source>
</evidence>
<keyword evidence="7 14" id="KW-1133">Transmembrane helix</keyword>
<keyword evidence="8 13" id="KW-0560">Oxidoreductase</keyword>
<evidence type="ECO:0000256" key="14">
    <source>
        <dbReference type="SAM" id="Phobius"/>
    </source>
</evidence>
<dbReference type="GO" id="GO:0016020">
    <property type="term" value="C:membrane"/>
    <property type="evidence" value="ECO:0007669"/>
    <property type="project" value="UniProtKB-SubCell"/>
</dbReference>
<sequence length="515" mass="57887">MAALTDNIFFCSFSFLVLLICTVLFIVKSFSVQLVNSETKHRTPPNPPALPIIGHLHLVGSVIPKTFQNLARLYGPLMQLRLGASTTLIVSNAQVAGEVFKTHELNFCNRPEYGSSDYDNYKGSSFINAPYGPYWRFMKKLCVTQLLSTFQLGRFTHVREQETKSLLDFLVQCSREAKACDLSPKFTALTNNIICRIAMSTTCDADQIHRVVRECLELGAKLSLGDVLGPLAKFDLFGYGKKLAKVMSEFDRMLEMITKEHEEKLDHKCSEVEEREDMMDILLQVYRDPNAEMKLKRNDLKAFFLEILLASTDTTSVALQWAMAEIINHPRVLKKLREEMDSIVGSRRLVKESDVPNLPYLQAVVKEVLRLHPSAPFVLRQSSEDCNINGYVLKGQTRTIVNVYAIMRDPQGWTNPEEFMPERFLDGDGTDQNLMQMKGQDLRYVPFGSGRRGCPGAALALTVIQPTVAALVQCFDWKVKGGSKVDTTEGSGFSMGLAKPLVCYPITRLDDLLSV</sequence>
<dbReference type="GO" id="GO:0020037">
    <property type="term" value="F:heme binding"/>
    <property type="evidence" value="ECO:0007669"/>
    <property type="project" value="InterPro"/>
</dbReference>
<evidence type="ECO:0000256" key="8">
    <source>
        <dbReference type="ARBA" id="ARBA00023002"/>
    </source>
</evidence>
<organism evidence="15 16">
    <name type="scientific">Acacia crassicarpa</name>
    <name type="common">northern wattle</name>
    <dbReference type="NCBI Taxonomy" id="499986"/>
    <lineage>
        <taxon>Eukaryota</taxon>
        <taxon>Viridiplantae</taxon>
        <taxon>Streptophyta</taxon>
        <taxon>Embryophyta</taxon>
        <taxon>Tracheophyta</taxon>
        <taxon>Spermatophyta</taxon>
        <taxon>Magnoliopsida</taxon>
        <taxon>eudicotyledons</taxon>
        <taxon>Gunneridae</taxon>
        <taxon>Pentapetalae</taxon>
        <taxon>rosids</taxon>
        <taxon>fabids</taxon>
        <taxon>Fabales</taxon>
        <taxon>Fabaceae</taxon>
        <taxon>Caesalpinioideae</taxon>
        <taxon>mimosoid clade</taxon>
        <taxon>Acacieae</taxon>
        <taxon>Acacia</taxon>
    </lineage>
</organism>
<feature type="binding site" description="axial binding residue" evidence="12">
    <location>
        <position position="454"/>
    </location>
    <ligand>
        <name>heme</name>
        <dbReference type="ChEBI" id="CHEBI:30413"/>
    </ligand>
    <ligandPart>
        <name>Fe</name>
        <dbReference type="ChEBI" id="CHEBI:18248"/>
    </ligandPart>
</feature>
<keyword evidence="11 14" id="KW-0472">Membrane</keyword>
<evidence type="ECO:0000256" key="9">
    <source>
        <dbReference type="ARBA" id="ARBA00023004"/>
    </source>
</evidence>
<dbReference type="InterPro" id="IPR002401">
    <property type="entry name" value="Cyt_P450_E_grp-I"/>
</dbReference>
<dbReference type="PROSITE" id="PS00086">
    <property type="entry name" value="CYTOCHROME_P450"/>
    <property type="match status" value="1"/>
</dbReference>
<comment type="cofactor">
    <cofactor evidence="1 12">
        <name>heme</name>
        <dbReference type="ChEBI" id="CHEBI:30413"/>
    </cofactor>
</comment>
<dbReference type="FunFam" id="1.10.630.10:FF:000019">
    <property type="entry name" value="Cytochrome P450 family protein"/>
    <property type="match status" value="1"/>
</dbReference>
<dbReference type="GO" id="GO:0016709">
    <property type="term" value="F:oxidoreductase activity, acting on paired donors, with incorporation or reduction of molecular oxygen, NAD(P)H as one donor, and incorporation of one atom of oxygen"/>
    <property type="evidence" value="ECO:0007669"/>
    <property type="project" value="TreeGrafter"/>
</dbReference>
<keyword evidence="5 14" id="KW-0812">Transmembrane</keyword>
<dbReference type="SUPFAM" id="SSF48264">
    <property type="entry name" value="Cytochrome P450"/>
    <property type="match status" value="1"/>
</dbReference>
<keyword evidence="16" id="KW-1185">Reference proteome</keyword>
<dbReference type="PANTHER" id="PTHR24298:SF204">
    <property type="entry name" value="CYTOCHROME P450, FAMILY 712, SUBFAMILY A, POLYPEPTIDE 1"/>
    <property type="match status" value="1"/>
</dbReference>
<comment type="subcellular location">
    <subcellularLocation>
        <location evidence="2">Membrane</location>
        <topology evidence="2">Single-pass membrane protein</topology>
    </subcellularLocation>
</comment>
<feature type="transmembrane region" description="Helical" evidence="14">
    <location>
        <begin position="7"/>
        <end position="27"/>
    </location>
</feature>
<dbReference type="InterPro" id="IPR001128">
    <property type="entry name" value="Cyt_P450"/>
</dbReference>
<gene>
    <name evidence="15" type="ORF">QN277_013286</name>
</gene>
<dbReference type="PRINTS" id="PR00463">
    <property type="entry name" value="EP450I"/>
</dbReference>
<name>A0AAE1TE85_9FABA</name>
<dbReference type="InterPro" id="IPR051103">
    <property type="entry name" value="Plant_metabolite_P450s"/>
</dbReference>
<evidence type="ECO:0008006" key="17">
    <source>
        <dbReference type="Google" id="ProtNLM"/>
    </source>
</evidence>
<evidence type="ECO:0000256" key="7">
    <source>
        <dbReference type="ARBA" id="ARBA00022989"/>
    </source>
</evidence>
<evidence type="ECO:0000256" key="2">
    <source>
        <dbReference type="ARBA" id="ARBA00004167"/>
    </source>
</evidence>
<dbReference type="GO" id="GO:0005506">
    <property type="term" value="F:iron ion binding"/>
    <property type="evidence" value="ECO:0007669"/>
    <property type="project" value="InterPro"/>
</dbReference>
<keyword evidence="10 13" id="KW-0503">Monooxygenase</keyword>
<evidence type="ECO:0000313" key="15">
    <source>
        <dbReference type="EMBL" id="KAK4281838.1"/>
    </source>
</evidence>
<evidence type="ECO:0000256" key="12">
    <source>
        <dbReference type="PIRSR" id="PIRSR602401-1"/>
    </source>
</evidence>
<evidence type="ECO:0000256" key="1">
    <source>
        <dbReference type="ARBA" id="ARBA00001971"/>
    </source>
</evidence>
<protein>
    <recommendedName>
        <fullName evidence="17">3,9-dihydroxypterocarpan 6A-monooxygenase</fullName>
    </recommendedName>
</protein>
<comment type="similarity">
    <text evidence="3 13">Belongs to the cytochrome P450 family.</text>
</comment>
<keyword evidence="6 12" id="KW-0479">Metal-binding</keyword>
<evidence type="ECO:0000256" key="3">
    <source>
        <dbReference type="ARBA" id="ARBA00010617"/>
    </source>
</evidence>
<dbReference type="InterPro" id="IPR017972">
    <property type="entry name" value="Cyt_P450_CS"/>
</dbReference>